<gene>
    <name evidence="1" type="ORF">LTR37_019203</name>
</gene>
<reference evidence="1" key="1">
    <citation type="submission" date="2023-07" db="EMBL/GenBank/DDBJ databases">
        <title>Black Yeasts Isolated from many extreme environments.</title>
        <authorList>
            <person name="Coleine C."/>
            <person name="Stajich J.E."/>
            <person name="Selbmann L."/>
        </authorList>
    </citation>
    <scope>NUCLEOTIDE SEQUENCE</scope>
    <source>
        <strain evidence="1">CCFEE 5714</strain>
    </source>
</reference>
<dbReference type="EMBL" id="JAUTXU010000290">
    <property type="protein sequence ID" value="KAK3687041.1"/>
    <property type="molecule type" value="Genomic_DNA"/>
</dbReference>
<evidence type="ECO:0000313" key="2">
    <source>
        <dbReference type="Proteomes" id="UP001281147"/>
    </source>
</evidence>
<dbReference type="Proteomes" id="UP001281147">
    <property type="component" value="Unassembled WGS sequence"/>
</dbReference>
<comment type="caution">
    <text evidence="1">The sequence shown here is derived from an EMBL/GenBank/DDBJ whole genome shotgun (WGS) entry which is preliminary data.</text>
</comment>
<protein>
    <submittedName>
        <fullName evidence="1">Uncharacterized protein</fullName>
    </submittedName>
</protein>
<sequence>MEMTPIRIRGKRNGLKAEKWNYGKQRKAVRNSSRTPTEQSSASHATSSSTRSSSRRRRKQHDRALSRLEQLPTEVLNTIFELSANVDLPLASPQIALQLGSRHLYHQLTTKVLHSVLRSSVLRSSDIMSTDLSAATRLMNSKFFTWSFFQSWSLEEFRRLELQGVWEEKENRHTNCAWCMLQPHDDLLPPRKLLRSPFTADKVEFLAFLLSSRLEPYQLDPFYTELAKEGLHQAVSQGAGDHLSLFWELGLQPDIELLRQAVIDSGCDKSTVRKLVTRAAGLPEPNDVDFLDPALWSWAEKARTAGDERGPWLMELLRDSARASGCRGRESEQANVDSAV</sequence>
<proteinExistence type="predicted"/>
<accession>A0ACC3MEW1</accession>
<evidence type="ECO:0000313" key="1">
    <source>
        <dbReference type="EMBL" id="KAK3687041.1"/>
    </source>
</evidence>
<organism evidence="1 2">
    <name type="scientific">Vermiconidia calcicola</name>
    <dbReference type="NCBI Taxonomy" id="1690605"/>
    <lineage>
        <taxon>Eukaryota</taxon>
        <taxon>Fungi</taxon>
        <taxon>Dikarya</taxon>
        <taxon>Ascomycota</taxon>
        <taxon>Pezizomycotina</taxon>
        <taxon>Dothideomycetes</taxon>
        <taxon>Dothideomycetidae</taxon>
        <taxon>Mycosphaerellales</taxon>
        <taxon>Extremaceae</taxon>
        <taxon>Vermiconidia</taxon>
    </lineage>
</organism>
<keyword evidence="2" id="KW-1185">Reference proteome</keyword>
<name>A0ACC3MEW1_9PEZI</name>